<dbReference type="RefSeq" id="WP_082220723.1">
    <property type="nucleotide sequence ID" value="NZ_CP063207.1"/>
</dbReference>
<dbReference type="EMBL" id="CP063207">
    <property type="protein sequence ID" value="QOS14061.1"/>
    <property type="molecule type" value="Genomic_DNA"/>
</dbReference>
<name>A0A871BLR9_HALGI</name>
<accession>A0A871BLR9</accession>
<dbReference type="GeneID" id="300786324"/>
<evidence type="ECO:0000256" key="1">
    <source>
        <dbReference type="SAM" id="MobiDB-lite"/>
    </source>
</evidence>
<feature type="region of interest" description="Disordered" evidence="1">
    <location>
        <begin position="1"/>
        <end position="27"/>
    </location>
</feature>
<geneLocation type="plasmid" evidence="3 4">
    <name>pHGLR2</name>
</geneLocation>
<sequence>MTDRSSSDSEPAWAGDAEPGPSVQPRTGLMSLVVGSTEQPVCTLYPPDVAVPYRTTTWITAYGDSFVDLGDFR</sequence>
<feature type="domain" description="DUF7511" evidence="2">
    <location>
        <begin position="29"/>
        <end position="73"/>
    </location>
</feature>
<evidence type="ECO:0000259" key="2">
    <source>
        <dbReference type="Pfam" id="PF24351"/>
    </source>
</evidence>
<dbReference type="AlphaFoldDB" id="A0A871BLR9"/>
<protein>
    <recommendedName>
        <fullName evidence="2">DUF7511 domain-containing protein</fullName>
    </recommendedName>
</protein>
<proteinExistence type="predicted"/>
<dbReference type="Proteomes" id="UP000663064">
    <property type="component" value="Plasmid pHGLR2"/>
</dbReference>
<organism evidence="3 4">
    <name type="scientific">Haloferax gibbonsii</name>
    <dbReference type="NCBI Taxonomy" id="35746"/>
    <lineage>
        <taxon>Archaea</taxon>
        <taxon>Methanobacteriati</taxon>
        <taxon>Methanobacteriota</taxon>
        <taxon>Stenosarchaea group</taxon>
        <taxon>Halobacteria</taxon>
        <taxon>Halobacteriales</taxon>
        <taxon>Haloferacaceae</taxon>
        <taxon>Haloferax</taxon>
    </lineage>
</organism>
<dbReference type="Pfam" id="PF24351">
    <property type="entry name" value="DUF7511"/>
    <property type="match status" value="1"/>
</dbReference>
<evidence type="ECO:0000313" key="3">
    <source>
        <dbReference type="EMBL" id="QOS14061.1"/>
    </source>
</evidence>
<evidence type="ECO:0000313" key="4">
    <source>
        <dbReference type="Proteomes" id="UP000663064"/>
    </source>
</evidence>
<reference evidence="3" key="1">
    <citation type="journal article" date="2021" name="Front. Microbiol.">
        <title>Cellular and Genomic Properties of Haloferax gibbonsii LR2-5, the Host of Euryarchaeal Virus HFTV1.</title>
        <authorList>
            <person name="Tittes C."/>
            <person name="Schwarzer S."/>
            <person name="Pfeiffer F."/>
            <person name="Dyall-Smith M."/>
            <person name="Rodriguez-Franco M."/>
            <person name="Oksanen H.M."/>
            <person name="Quax T.E.F."/>
        </authorList>
    </citation>
    <scope>NUCLEOTIDE SEQUENCE</scope>
    <source>
        <strain evidence="3">LR2-5</strain>
    </source>
</reference>
<gene>
    <name evidence="3" type="ORF">HfgLR_24385</name>
</gene>
<keyword evidence="3" id="KW-0614">Plasmid</keyword>
<dbReference type="InterPro" id="IPR055933">
    <property type="entry name" value="DUF7511"/>
</dbReference>